<evidence type="ECO:0000313" key="1">
    <source>
        <dbReference type="EMBL" id="KAK1121734.1"/>
    </source>
</evidence>
<proteinExistence type="predicted"/>
<reference evidence="1" key="1">
    <citation type="submission" date="2021-10" db="EMBL/GenBank/DDBJ databases">
        <title>Melipona bicolor Genome sequencing and assembly.</title>
        <authorList>
            <person name="Araujo N.S."/>
            <person name="Arias M.C."/>
        </authorList>
    </citation>
    <scope>NUCLEOTIDE SEQUENCE</scope>
    <source>
        <strain evidence="1">USP_2M_L1-L4_2017</strain>
        <tissue evidence="1">Whole body</tissue>
    </source>
</reference>
<organism evidence="1 2">
    <name type="scientific">Melipona bicolor</name>
    <dbReference type="NCBI Taxonomy" id="60889"/>
    <lineage>
        <taxon>Eukaryota</taxon>
        <taxon>Metazoa</taxon>
        <taxon>Ecdysozoa</taxon>
        <taxon>Arthropoda</taxon>
        <taxon>Hexapoda</taxon>
        <taxon>Insecta</taxon>
        <taxon>Pterygota</taxon>
        <taxon>Neoptera</taxon>
        <taxon>Endopterygota</taxon>
        <taxon>Hymenoptera</taxon>
        <taxon>Apocrita</taxon>
        <taxon>Aculeata</taxon>
        <taxon>Apoidea</taxon>
        <taxon>Anthophila</taxon>
        <taxon>Apidae</taxon>
        <taxon>Melipona</taxon>
    </lineage>
</organism>
<feature type="non-terminal residue" evidence="1">
    <location>
        <position position="1"/>
    </location>
</feature>
<gene>
    <name evidence="1" type="ORF">K0M31_010045</name>
</gene>
<name>A0AA40KIL2_9HYME</name>
<accession>A0AA40KIL2</accession>
<sequence length="69" mass="7718">GDIDSRNERDARIEGTFCGGSPLTAWTETNDPRGPRKAQVLSRRAFVRLLWAFAVINAKFDIPNACLRV</sequence>
<dbReference type="Proteomes" id="UP001177670">
    <property type="component" value="Unassembled WGS sequence"/>
</dbReference>
<protein>
    <submittedName>
        <fullName evidence="1">Uncharacterized protein</fullName>
    </submittedName>
</protein>
<keyword evidence="2" id="KW-1185">Reference proteome</keyword>
<dbReference type="EMBL" id="JAHYIQ010000025">
    <property type="protein sequence ID" value="KAK1121734.1"/>
    <property type="molecule type" value="Genomic_DNA"/>
</dbReference>
<comment type="caution">
    <text evidence="1">The sequence shown here is derived from an EMBL/GenBank/DDBJ whole genome shotgun (WGS) entry which is preliminary data.</text>
</comment>
<dbReference type="AlphaFoldDB" id="A0AA40KIL2"/>
<evidence type="ECO:0000313" key="2">
    <source>
        <dbReference type="Proteomes" id="UP001177670"/>
    </source>
</evidence>